<gene>
    <name evidence="1" type="ORF">LNAT_P1265</name>
</gene>
<dbReference type="PROSITE" id="PS51257">
    <property type="entry name" value="PROKAR_LIPOPROTEIN"/>
    <property type="match status" value="1"/>
</dbReference>
<proteinExistence type="predicted"/>
<keyword evidence="2" id="KW-1185">Reference proteome</keyword>
<reference evidence="1 2" key="1">
    <citation type="journal article" date="2017" name="Syst. Appl. Microbiol.">
        <title>Lebetimonas natsushimae sp. nov., a novel strictly anaerobic, moderately thermophilic chemoautotroph isolated from a deep-sea hydrothermal vent polychaete nest in the Mid-Okinawa Trough.</title>
        <authorList>
            <person name="Nagata R."/>
            <person name="Takaki Y."/>
            <person name="Tame A."/>
            <person name="Nunoura T."/>
            <person name="Muto H."/>
            <person name="Mino S."/>
            <person name="Sawayama S."/>
            <person name="Takai K."/>
            <person name="Nakagawa S."/>
        </authorList>
    </citation>
    <scope>NUCLEOTIDE SEQUENCE [LARGE SCALE GENOMIC DNA]</scope>
    <source>
        <strain evidence="1 2">HS1857</strain>
    </source>
</reference>
<dbReference type="AlphaFoldDB" id="A0A292YEK3"/>
<comment type="caution">
    <text evidence="1">The sequence shown here is derived from an EMBL/GenBank/DDBJ whole genome shotgun (WGS) entry which is preliminary data.</text>
</comment>
<dbReference type="RefSeq" id="WP_096259552.1">
    <property type="nucleotide sequence ID" value="NZ_BDME01000002.1"/>
</dbReference>
<dbReference type="OrthoDB" id="5345918at2"/>
<dbReference type="EMBL" id="BDME01000002">
    <property type="protein sequence ID" value="GAX87968.1"/>
    <property type="molecule type" value="Genomic_DNA"/>
</dbReference>
<organism evidence="1 2">
    <name type="scientific">Lebetimonas natsushimae</name>
    <dbReference type="NCBI Taxonomy" id="1936991"/>
    <lineage>
        <taxon>Bacteria</taxon>
        <taxon>Pseudomonadati</taxon>
        <taxon>Campylobacterota</taxon>
        <taxon>Epsilonproteobacteria</taxon>
        <taxon>Nautiliales</taxon>
        <taxon>Nautiliaceae</taxon>
        <taxon>Lebetimonas</taxon>
    </lineage>
</organism>
<evidence type="ECO:0000313" key="1">
    <source>
        <dbReference type="EMBL" id="GAX87968.1"/>
    </source>
</evidence>
<sequence length="391" mass="45179">MKKIALILISTIISISCNIYFPSAVSVDSKKLFLINLKTSDNKKILYIDKNTQINSSNIGEIIVTKSNVKITFKFPFTKNSLTNIQKIKKIEDKTGSVTLIFKGGDYYIENLIVNDYDKQNSLKTTFKIKTPNNSRIFVKNCEIKNYKNTSFNVALNKNNYPNALLLYSLNNFKIDIKGQLLGNFYFYGYKDFYLKANPNSLVKGAIHIDGKFINDKVKIKYIKPKDMYKLVVCNTLPPRVNEKINNQTLLGIDVNNNGIRDDIERWVVKNYSKAKYSKVKIAIALQYAKAAQIIIKNPTYENSKYLDNAIDCQTYFESKKAKKLRLNGYQFIKFALKHDVITSKFRDIIFNTNKRLKQYFKYNEECSGHVFESNIDDPNVCVIDIDKLEE</sequence>
<name>A0A292YEK3_9BACT</name>
<protein>
    <submittedName>
        <fullName evidence="1">Uncharacterized protein</fullName>
    </submittedName>
</protein>
<dbReference type="Proteomes" id="UP000217944">
    <property type="component" value="Unassembled WGS sequence"/>
</dbReference>
<accession>A0A292YEK3</accession>
<evidence type="ECO:0000313" key="2">
    <source>
        <dbReference type="Proteomes" id="UP000217944"/>
    </source>
</evidence>